<evidence type="ECO:0000313" key="6">
    <source>
        <dbReference type="Proteomes" id="UP000294830"/>
    </source>
</evidence>
<keyword evidence="2" id="KW-0732">Signal</keyword>
<reference evidence="5 6" key="1">
    <citation type="submission" date="2019-03" db="EMBL/GenBank/DDBJ databases">
        <title>Genomic Encyclopedia of Archaeal and Bacterial Type Strains, Phase II (KMG-II): from individual species to whole genera.</title>
        <authorList>
            <person name="Goeker M."/>
        </authorList>
    </citation>
    <scope>NUCLEOTIDE SEQUENCE [LARGE SCALE GENOMIC DNA]</scope>
    <source>
        <strain evidence="5 6">RL-C</strain>
    </source>
</reference>
<dbReference type="Pfam" id="PF00207">
    <property type="entry name" value="A2M"/>
    <property type="match status" value="1"/>
</dbReference>
<dbReference type="PANTHER" id="PTHR40094">
    <property type="entry name" value="ALPHA-2-MACROGLOBULIN HOMOLOG"/>
    <property type="match status" value="1"/>
</dbReference>
<dbReference type="SMART" id="SM01359">
    <property type="entry name" value="A2M_N_2"/>
    <property type="match status" value="1"/>
</dbReference>
<feature type="domain" description="Alpha-2-macroglobulin" evidence="4">
    <location>
        <begin position="1186"/>
        <end position="1276"/>
    </location>
</feature>
<dbReference type="Pfam" id="PF17973">
    <property type="entry name" value="bMG10"/>
    <property type="match status" value="1"/>
</dbReference>
<dbReference type="Pfam" id="PF17972">
    <property type="entry name" value="bMG5"/>
    <property type="match status" value="1"/>
</dbReference>
<dbReference type="RefSeq" id="WP_131840579.1">
    <property type="nucleotide sequence ID" value="NZ_SLWB01000023.1"/>
</dbReference>
<name>A0A4R2E382_9BACT</name>
<evidence type="ECO:0000259" key="3">
    <source>
        <dbReference type="SMART" id="SM01359"/>
    </source>
</evidence>
<dbReference type="SMART" id="SM01419">
    <property type="entry name" value="Thiol-ester_cl"/>
    <property type="match status" value="1"/>
</dbReference>
<dbReference type="OrthoDB" id="9767116at2"/>
<dbReference type="CDD" id="cd02891">
    <property type="entry name" value="A2M_like"/>
    <property type="match status" value="1"/>
</dbReference>
<dbReference type="InterPro" id="IPR047565">
    <property type="entry name" value="Alpha-macroglob_thiol-ester_cl"/>
</dbReference>
<dbReference type="PANTHER" id="PTHR40094:SF1">
    <property type="entry name" value="UBIQUITIN DOMAIN-CONTAINING PROTEIN"/>
    <property type="match status" value="1"/>
</dbReference>
<sequence>MNFPKQVLRSALLLAFFSAIVFLVGCKNKVTDIPSVDPEFAEYVSAYTSGLVASDGEIQVVLQNDSYMYPGNGKESAEELFSFSPNIKGKTYWKDSRTIVFKPSEQLKSGEIYIARFLLSKVCDVRESKFNEMEFGFRVIPQDYEVEIVGISASEQQKDVYKLEGYVYTADKADIEQVKKMVQVDLDGKGLTTTWRVSDGFRRFIFESSGIRCTNKVQKLNISWNGSPLSIDSKGDKSITIPTKDEFRVLYVSNDKQQQSPTFVVSFNEPIAPNQDLTGLIAFSTPTTVTYSIEGNQLWVYASAMDGNVRFTVNQGITSASGKKLRTPYETTINFGKAKPQLRSVGSGNILPSSQSLVYPFEAIGLKSVMVQVVRIYERNVGQFFQVNNMDGNNELRRVGMPIYKKRIDLQSVGSLNVNRWCRYALDLTKIIKSEPGAIYQVSIYFRKNDVAYLSCPASAEEQSVAQDDEEQNWDNEYGYGDYTDYYYESDYDWQQRDNPCNSAYYSSDKMISQNLLASDLGIIAKRGKENQLHVAVSNIKDVTPISDVEVDVYNYQQVLLGKGTTSSDGFVTIPYKKGHPFLIIAKWKEQRGYLKIDDGNSLSMSNFDIAGNEIQKGIKGYITGERGVWRPGDSLFISFIVEDRGHAIPKGHPVVFDFQNPKGQLVKRLVQRYDGSNMYAFRTATSADAITGSWMGIVKIGGVTFSKSFRIETVKPNRLKINLSTSLKKIGDNGKFTGHLNVRWLHGAPAPNLKAVYQATLSKAQAVFKGYEAYNFDDEGSKYTSQTVSAFDGRLNDQGDATVECSLKSGNNLPAVLNANFKGEVFEPGGEFSIDQFSIPYYPYSRYVGMRLPDKDSYWYNTNKDYILSIVSLDNNLRPTSSRVAVEVYKMNSSWWWDRDSESDVSYINQSYSKLISRQEIATSNGRGAYRFRINYPDWGSYYIRMVDINSGHTTGRVVTVYWPYEMGVADNMPEGASLLPIAADVSTVDVGKKCTIRFPGSEGARALISIENGSRVIKQEWVDAHKSSNTYTLKTDEQMTPNIYVSVWLIRPHIRKNNDLPIRQYGLLKLKVENRATHLNPVISIPAVIKPEQNVSITVSEKNGRPMTYTVAMVDEGLLDITRFKIPNPWNTFYAEEALGVKSWDVYNRVIGAYGGLIEKYFTIGGSEELRATEQGKSIRFKPVVKFFGPFTVGKNGKSTHTFRMPNYVGSVKTMVVAANSDYGYGTAEKVSAVKLNVMAVPTLPRVLGPNETISMPVNVFAMAGNIRNVKVSVKAEGAVKLVGASTQNVTFSREGDKMLMFNIKAVSATGRAKITVTAAGGKDVSTQVVDLFVREPRSEQTRVVDAVLGAGKSWSYRFAPFGVGGTNSATVEVSTLLPINLSSRLGFLVTYPYGCVEQTTSSVFPQLYLGRLMMLDSPTKQRIEQNVKAGIESLMAMQTLDGGFGYWKGASSADAWGSSYAGHFLLEARAAGYSVSEAALSRWMSYQANASRNWTSQGNSYDDMTQAYRLYTLALAQRPEMGAMNLLKEKQSVSPQTFWRLAAAYALAGQRQVARGIIAKLPTKFAAYKNDYYTYGSDTRDLAMMVETLAELNMLNKAAEPVKRLSAKLGGKGWMSTQETAFSLLAISKTRTEIKPGLGVNTTLTINGKSQKVAANASMAQVRFRPASSNAVSIFNNGKQTTFVRLIMQGIPPVAKENEYSNNLSVKVRYSGIHGETVVPTSVPQGTDFLITVDVTHPGIGQEYRNLTLSQVFPSGWEVQNPRLAGEANDATSSYTYQDFRDDRVYTHFDLRAGETKRITLKVKATYAGHFYLPSFKAEAMYDASISAGTAGMWVKVVAQ</sequence>
<proteinExistence type="inferred from homology"/>
<evidence type="ECO:0000256" key="2">
    <source>
        <dbReference type="ARBA" id="ARBA00022729"/>
    </source>
</evidence>
<dbReference type="InterPro" id="IPR041246">
    <property type="entry name" value="Bact_MG10"/>
</dbReference>
<organism evidence="5 6">
    <name type="scientific">Acetobacteroides hydrogenigenes</name>
    <dbReference type="NCBI Taxonomy" id="979970"/>
    <lineage>
        <taxon>Bacteria</taxon>
        <taxon>Pseudomonadati</taxon>
        <taxon>Bacteroidota</taxon>
        <taxon>Bacteroidia</taxon>
        <taxon>Bacteroidales</taxon>
        <taxon>Rikenellaceae</taxon>
        <taxon>Acetobacteroides</taxon>
    </lineage>
</organism>
<comment type="caution">
    <text evidence="5">The sequence shown here is derived from an EMBL/GenBank/DDBJ whole genome shotgun (WGS) entry which is preliminary data.</text>
</comment>
<dbReference type="Pfam" id="PF17962">
    <property type="entry name" value="bMG6"/>
    <property type="match status" value="1"/>
</dbReference>
<dbReference type="GO" id="GO:0004866">
    <property type="term" value="F:endopeptidase inhibitor activity"/>
    <property type="evidence" value="ECO:0007669"/>
    <property type="project" value="InterPro"/>
</dbReference>
<protein>
    <recommendedName>
        <fullName evidence="7">Alpha-2-macroglobulin family protein</fullName>
    </recommendedName>
</protein>
<dbReference type="InterPro" id="IPR011625">
    <property type="entry name" value="A2M_N_BRD"/>
</dbReference>
<dbReference type="SMART" id="SM01360">
    <property type="entry name" value="A2M"/>
    <property type="match status" value="1"/>
</dbReference>
<dbReference type="InterPro" id="IPR021868">
    <property type="entry name" value="Alpha_2_Macroglob_MG3"/>
</dbReference>
<dbReference type="InterPro" id="IPR002890">
    <property type="entry name" value="MG2"/>
</dbReference>
<dbReference type="Gene3D" id="1.50.10.20">
    <property type="match status" value="1"/>
</dbReference>
<comment type="similarity">
    <text evidence="1">Belongs to the protease inhibitor I39 (alpha-2-macroglobulin) family. Bacterial alpha-2-macroglobulin subfamily.</text>
</comment>
<dbReference type="InterPro" id="IPR041462">
    <property type="entry name" value="Bact_A2M_MG6"/>
</dbReference>
<gene>
    <name evidence="5" type="ORF">CLV25_12316</name>
</gene>
<dbReference type="Gene3D" id="2.60.40.1930">
    <property type="match status" value="1"/>
</dbReference>
<dbReference type="EMBL" id="SLWB01000023">
    <property type="protein sequence ID" value="TCN61685.1"/>
    <property type="molecule type" value="Genomic_DNA"/>
</dbReference>
<dbReference type="InterPro" id="IPR051802">
    <property type="entry name" value="YfhM-like"/>
</dbReference>
<keyword evidence="6" id="KW-1185">Reference proteome</keyword>
<accession>A0A4R2E382</accession>
<dbReference type="SUPFAM" id="SSF48239">
    <property type="entry name" value="Terpenoid cyclases/Protein prenyltransferases"/>
    <property type="match status" value="1"/>
</dbReference>
<dbReference type="Proteomes" id="UP000294830">
    <property type="component" value="Unassembled WGS sequence"/>
</dbReference>
<dbReference type="Pfam" id="PF07703">
    <property type="entry name" value="A2M_BRD"/>
    <property type="match status" value="1"/>
</dbReference>
<dbReference type="PROSITE" id="PS51257">
    <property type="entry name" value="PROKAR_LIPOPROTEIN"/>
    <property type="match status" value="1"/>
</dbReference>
<evidence type="ECO:0000259" key="4">
    <source>
        <dbReference type="SMART" id="SM01360"/>
    </source>
</evidence>
<evidence type="ECO:0000256" key="1">
    <source>
        <dbReference type="ARBA" id="ARBA00010556"/>
    </source>
</evidence>
<evidence type="ECO:0008006" key="7">
    <source>
        <dbReference type="Google" id="ProtNLM"/>
    </source>
</evidence>
<dbReference type="Pfam" id="PF11974">
    <property type="entry name" value="bMG3"/>
    <property type="match status" value="1"/>
</dbReference>
<dbReference type="InterPro" id="IPR008930">
    <property type="entry name" value="Terpenoid_cyclase/PrenylTrfase"/>
</dbReference>
<feature type="domain" description="Alpha-2-macroglobulin bait region" evidence="3">
    <location>
        <begin position="981"/>
        <end position="1123"/>
    </location>
</feature>
<evidence type="ECO:0000313" key="5">
    <source>
        <dbReference type="EMBL" id="TCN61685.1"/>
    </source>
</evidence>
<dbReference type="InterPro" id="IPR001599">
    <property type="entry name" value="Macroglobln_a2"/>
</dbReference>
<dbReference type="Pfam" id="PF01835">
    <property type="entry name" value="MG2"/>
    <property type="match status" value="1"/>
</dbReference>
<dbReference type="InterPro" id="IPR041203">
    <property type="entry name" value="Bact_A2M_MG5"/>
</dbReference>